<proteinExistence type="predicted"/>
<dbReference type="Proteomes" id="UP000250166">
    <property type="component" value="Unassembled WGS sequence"/>
</dbReference>
<keyword evidence="1" id="KW-0472">Membrane</keyword>
<dbReference type="EMBL" id="UAWL01000006">
    <property type="protein sequence ID" value="SQB99156.1"/>
    <property type="molecule type" value="Genomic_DNA"/>
</dbReference>
<protein>
    <recommendedName>
        <fullName evidence="4">Type II secretion system protein</fullName>
    </recommendedName>
</protein>
<sequence length="140" mass="16091">MKWFRAQSRAFIFAEFLIGILVLSLLVVVLSRTSLSLQTHHLAKTKQTLTDLKIHNALDVIAQYLSKENQFVFLDSTLSFAGYTFRLINNSLWLDNMLLCDEVLDFDARLLDTQTFSITLCALESSKKSCFKRVGWLHDI</sequence>
<evidence type="ECO:0000313" key="3">
    <source>
        <dbReference type="Proteomes" id="UP000250166"/>
    </source>
</evidence>
<reference evidence="2 3" key="1">
    <citation type="submission" date="2018-06" db="EMBL/GenBank/DDBJ databases">
        <authorList>
            <consortium name="Pathogen Informatics"/>
            <person name="Doyle S."/>
        </authorList>
    </citation>
    <scope>NUCLEOTIDE SEQUENCE [LARGE SCALE GENOMIC DNA]</scope>
    <source>
        <strain evidence="2 3">NCTC13102</strain>
    </source>
</reference>
<evidence type="ECO:0000256" key="1">
    <source>
        <dbReference type="SAM" id="Phobius"/>
    </source>
</evidence>
<keyword evidence="1" id="KW-0812">Transmembrane</keyword>
<feature type="transmembrane region" description="Helical" evidence="1">
    <location>
        <begin position="12"/>
        <end position="30"/>
    </location>
</feature>
<organism evidence="2 3">
    <name type="scientific">Helicobacter fennelliae</name>
    <dbReference type="NCBI Taxonomy" id="215"/>
    <lineage>
        <taxon>Bacteria</taxon>
        <taxon>Pseudomonadati</taxon>
        <taxon>Campylobacterota</taxon>
        <taxon>Epsilonproteobacteria</taxon>
        <taxon>Campylobacterales</taxon>
        <taxon>Helicobacteraceae</taxon>
        <taxon>Helicobacter</taxon>
    </lineage>
</organism>
<dbReference type="AlphaFoldDB" id="A0A2X3BIM3"/>
<gene>
    <name evidence="2" type="ORF">NCTC13102_01610</name>
</gene>
<evidence type="ECO:0000313" key="2">
    <source>
        <dbReference type="EMBL" id="SQB99156.1"/>
    </source>
</evidence>
<name>A0A2X3BIM3_9HELI</name>
<evidence type="ECO:0008006" key="4">
    <source>
        <dbReference type="Google" id="ProtNLM"/>
    </source>
</evidence>
<keyword evidence="1" id="KW-1133">Transmembrane helix</keyword>
<dbReference type="RefSeq" id="WP_112058852.1">
    <property type="nucleotide sequence ID" value="NZ_UAWL01000006.1"/>
</dbReference>
<accession>A0A2X3BIM3</accession>